<gene>
    <name evidence="1" type="ORF">DC363_16385</name>
</gene>
<dbReference type="AlphaFoldDB" id="A0A2T7FSQ5"/>
<evidence type="ECO:0000313" key="2">
    <source>
        <dbReference type="Proteomes" id="UP000244817"/>
    </source>
</evidence>
<dbReference type="OrthoDB" id="7867373at2"/>
<name>A0A2T7FSQ5_9RHOB</name>
<evidence type="ECO:0008006" key="3">
    <source>
        <dbReference type="Google" id="ProtNLM"/>
    </source>
</evidence>
<accession>A0A2T7FSQ5</accession>
<proteinExistence type="predicted"/>
<evidence type="ECO:0000313" key="1">
    <source>
        <dbReference type="EMBL" id="PVA05206.1"/>
    </source>
</evidence>
<keyword evidence="2" id="KW-1185">Reference proteome</keyword>
<dbReference type="EMBL" id="QCYG01000014">
    <property type="protein sequence ID" value="PVA05206.1"/>
    <property type="molecule type" value="Genomic_DNA"/>
</dbReference>
<comment type="caution">
    <text evidence="1">The sequence shown here is derived from an EMBL/GenBank/DDBJ whole genome shotgun (WGS) entry which is preliminary data.</text>
</comment>
<organism evidence="1 2">
    <name type="scientific">Thalassorhabdomicrobium marinisediminis</name>
    <dbReference type="NCBI Taxonomy" id="2170577"/>
    <lineage>
        <taxon>Bacteria</taxon>
        <taxon>Pseudomonadati</taxon>
        <taxon>Pseudomonadota</taxon>
        <taxon>Alphaproteobacteria</taxon>
        <taxon>Rhodobacterales</taxon>
        <taxon>Paracoccaceae</taxon>
        <taxon>Thalassorhabdomicrobium</taxon>
    </lineage>
</organism>
<reference evidence="1 2" key="1">
    <citation type="submission" date="2018-04" db="EMBL/GenBank/DDBJ databases">
        <title>Pelagivirga bohaiensis gen. nov., sp. nov., a bacterium isolated from the Bohai Sea.</title>
        <authorList>
            <person name="Ji X."/>
        </authorList>
    </citation>
    <scope>NUCLEOTIDE SEQUENCE [LARGE SCALE GENOMIC DNA]</scope>
    <source>
        <strain evidence="1 2">BH-SD16</strain>
    </source>
</reference>
<sequence length="81" mass="8897">MPSPLNIRDIGQDRKAALEREAKITGSSISEIVRAWIDAGIAKSKAERDRAAWIAAAKEGLADESRHLEQSGPSLARFRRV</sequence>
<dbReference type="RefSeq" id="WP_108642241.1">
    <property type="nucleotide sequence ID" value="NZ_QCYG01000014.1"/>
</dbReference>
<protein>
    <recommendedName>
        <fullName evidence="3">CopG family transcriptional regulator</fullName>
    </recommendedName>
</protein>
<dbReference type="Proteomes" id="UP000244817">
    <property type="component" value="Unassembled WGS sequence"/>
</dbReference>